<dbReference type="Proteomes" id="UP000490939">
    <property type="component" value="Unassembled WGS sequence"/>
</dbReference>
<protein>
    <recommendedName>
        <fullName evidence="4">HTH APSES-type domain-containing protein</fullName>
    </recommendedName>
</protein>
<organism evidence="6 8">
    <name type="scientific">Venturia inaequalis</name>
    <name type="common">Apple scab fungus</name>
    <dbReference type="NCBI Taxonomy" id="5025"/>
    <lineage>
        <taxon>Eukaryota</taxon>
        <taxon>Fungi</taxon>
        <taxon>Dikarya</taxon>
        <taxon>Ascomycota</taxon>
        <taxon>Pezizomycotina</taxon>
        <taxon>Dothideomycetes</taxon>
        <taxon>Pleosporomycetidae</taxon>
        <taxon>Venturiales</taxon>
        <taxon>Venturiaceae</taxon>
        <taxon>Venturia</taxon>
    </lineage>
</organism>
<keyword evidence="2" id="KW-0183">Conidiation</keyword>
<evidence type="ECO:0000256" key="2">
    <source>
        <dbReference type="ARBA" id="ARBA00023321"/>
    </source>
</evidence>
<accession>A0A8H3VPW2</accession>
<evidence type="ECO:0000313" key="6">
    <source>
        <dbReference type="EMBL" id="KAE9991387.1"/>
    </source>
</evidence>
<gene>
    <name evidence="6" type="ORF">EG327_011764</name>
    <name evidence="5" type="ORF">EG328_008846</name>
</gene>
<evidence type="ECO:0000313" key="5">
    <source>
        <dbReference type="EMBL" id="KAE9984360.1"/>
    </source>
</evidence>
<proteinExistence type="predicted"/>
<dbReference type="GO" id="GO:0003677">
    <property type="term" value="F:DNA binding"/>
    <property type="evidence" value="ECO:0007669"/>
    <property type="project" value="InterPro"/>
</dbReference>
<evidence type="ECO:0000256" key="3">
    <source>
        <dbReference type="SAM" id="MobiDB-lite"/>
    </source>
</evidence>
<evidence type="ECO:0000259" key="4">
    <source>
        <dbReference type="PROSITE" id="PS51299"/>
    </source>
</evidence>
<dbReference type="Gene3D" id="3.10.260.10">
    <property type="entry name" value="Transcription regulator HTH, APSES-type DNA-binding domain"/>
    <property type="match status" value="1"/>
</dbReference>
<dbReference type="EMBL" id="WNWR01000097">
    <property type="protein sequence ID" value="KAE9991387.1"/>
    <property type="molecule type" value="Genomic_DNA"/>
</dbReference>
<dbReference type="GO" id="GO:0070197">
    <property type="term" value="P:meiotic attachment of telomere to nuclear envelope"/>
    <property type="evidence" value="ECO:0007669"/>
    <property type="project" value="InterPro"/>
</dbReference>
<dbReference type="Proteomes" id="UP000447873">
    <property type="component" value="Unassembled WGS sequence"/>
</dbReference>
<dbReference type="SUPFAM" id="SSF54616">
    <property type="entry name" value="DNA-binding domain of Mlu1-box binding protein MBP1"/>
    <property type="match status" value="1"/>
</dbReference>
<dbReference type="EMBL" id="WNWS01000051">
    <property type="protein sequence ID" value="KAE9984360.1"/>
    <property type="molecule type" value="Genomic_DNA"/>
</dbReference>
<feature type="region of interest" description="Disordered" evidence="3">
    <location>
        <begin position="350"/>
        <end position="382"/>
    </location>
</feature>
<keyword evidence="1" id="KW-0749">Sporulation</keyword>
<reference evidence="6 8" key="1">
    <citation type="submission" date="2019-07" db="EMBL/GenBank/DDBJ databases">
        <title>Venturia inaequalis Genome Resource.</title>
        <authorList>
            <person name="Lichtner F.J."/>
        </authorList>
    </citation>
    <scope>NUCLEOTIDE SEQUENCE [LARGE SCALE GENOMIC DNA]</scope>
    <source>
        <strain evidence="5 7">120213</strain>
        <strain evidence="6 8">DMI_063113</strain>
    </source>
</reference>
<dbReference type="GO" id="GO:0030435">
    <property type="term" value="P:sporulation resulting in formation of a cellular spore"/>
    <property type="evidence" value="ECO:0007669"/>
    <property type="project" value="UniProtKB-KW"/>
</dbReference>
<name>A0A8H3VPW2_VENIN</name>
<dbReference type="PANTHER" id="PTHR38044">
    <property type="entry name" value="BOUQUET FORMATION PROTEIN 4"/>
    <property type="match status" value="1"/>
</dbReference>
<sequence>MVSAKKRSLPQMRNPLVEPGLTPEFDVLVERRRLGHTSLNVKSGAVGLSPSTSPVNLGKFDYAHLRVPLPKSLSGSGIHKPQKAGLVPESYFLMRRSSDGFISATGMFKVAFPWASNEEEKAEREYHIQKAEPKTGEEVAGNLWVHPDIALELADEYGLRPWIVALLSDAPIERGNKLDKVGEIATPPTYPLSPEDKKMFLEPDLPANGRARQLRSASPSKTAQRKIATPRGKGRRTKLQKAADEAVAKENGIKASASLEPTPSIADSDAPVLEASASEAPVDDAVPDDVVRVEVDEVVEKVDDVETVHTTVKVKMPSTHPDLPLPDTPEGIIEQAREMVEEGRRLEAAKSANSKSLKRKVDEVEDAEEAESSVVQPAKKARTETAMEATLKRERVKSRALVGIVTALAVGAIVPYFI</sequence>
<dbReference type="GO" id="GO:0048315">
    <property type="term" value="P:conidium formation"/>
    <property type="evidence" value="ECO:0007669"/>
    <property type="project" value="UniProtKB-KW"/>
</dbReference>
<dbReference type="GO" id="GO:1990862">
    <property type="term" value="C:nuclear membrane complex Bqt3-Bqt4"/>
    <property type="evidence" value="ECO:0007669"/>
    <property type="project" value="InterPro"/>
</dbReference>
<feature type="region of interest" description="Disordered" evidence="3">
    <location>
        <begin position="209"/>
        <end position="247"/>
    </location>
</feature>
<dbReference type="Pfam" id="PF04383">
    <property type="entry name" value="KilA-N"/>
    <property type="match status" value="1"/>
</dbReference>
<dbReference type="AlphaFoldDB" id="A0A8H3VPW2"/>
<evidence type="ECO:0000313" key="7">
    <source>
        <dbReference type="Proteomes" id="UP000447873"/>
    </source>
</evidence>
<dbReference type="PROSITE" id="PS51299">
    <property type="entry name" value="HTH_APSES"/>
    <property type="match status" value="1"/>
</dbReference>
<dbReference type="InterPro" id="IPR036887">
    <property type="entry name" value="HTH_APSES_sf"/>
</dbReference>
<dbReference type="PANTHER" id="PTHR38044:SF1">
    <property type="entry name" value="BOUQUET FORMATION PROTEIN 4"/>
    <property type="match status" value="1"/>
</dbReference>
<feature type="domain" description="HTH APSES-type" evidence="4">
    <location>
        <begin position="68"/>
        <end position="179"/>
    </location>
</feature>
<dbReference type="GO" id="GO:0044820">
    <property type="term" value="P:mitotic telomere tethering at nuclear periphery"/>
    <property type="evidence" value="ECO:0007669"/>
    <property type="project" value="TreeGrafter"/>
</dbReference>
<evidence type="ECO:0000256" key="1">
    <source>
        <dbReference type="ARBA" id="ARBA00022969"/>
    </source>
</evidence>
<dbReference type="InterPro" id="IPR037548">
    <property type="entry name" value="Bqt4"/>
</dbReference>
<comment type="caution">
    <text evidence="6">The sequence shown here is derived from an EMBL/GenBank/DDBJ whole genome shotgun (WGS) entry which is preliminary data.</text>
</comment>
<dbReference type="InterPro" id="IPR018004">
    <property type="entry name" value="KilA/APSES_HTH"/>
</dbReference>
<evidence type="ECO:0000313" key="8">
    <source>
        <dbReference type="Proteomes" id="UP000490939"/>
    </source>
</evidence>
<dbReference type="InterPro" id="IPR003163">
    <property type="entry name" value="Tscrpt_reg_HTH_APSES-type"/>
</dbReference>
<dbReference type="SMART" id="SM01252">
    <property type="entry name" value="KilA-N"/>
    <property type="match status" value="1"/>
</dbReference>
<keyword evidence="8" id="KW-1185">Reference proteome</keyword>